<feature type="compositionally biased region" description="Polar residues" evidence="2">
    <location>
        <begin position="827"/>
        <end position="847"/>
    </location>
</feature>
<keyword evidence="4" id="KW-1185">Reference proteome</keyword>
<dbReference type="PROSITE" id="PS50082">
    <property type="entry name" value="WD_REPEATS_2"/>
    <property type="match status" value="1"/>
</dbReference>
<dbReference type="STRING" id="1093900.A0A507B338"/>
<organism evidence="3 4">
    <name type="scientific">Thyridium curvatum</name>
    <dbReference type="NCBI Taxonomy" id="1093900"/>
    <lineage>
        <taxon>Eukaryota</taxon>
        <taxon>Fungi</taxon>
        <taxon>Dikarya</taxon>
        <taxon>Ascomycota</taxon>
        <taxon>Pezizomycotina</taxon>
        <taxon>Sordariomycetes</taxon>
        <taxon>Sordariomycetidae</taxon>
        <taxon>Thyridiales</taxon>
        <taxon>Thyridiaceae</taxon>
        <taxon>Thyridium</taxon>
    </lineage>
</organism>
<accession>A0A507B338</accession>
<dbReference type="Proteomes" id="UP000319257">
    <property type="component" value="Unassembled WGS sequence"/>
</dbReference>
<dbReference type="EMBL" id="SKBQ01000036">
    <property type="protein sequence ID" value="TPX13144.1"/>
    <property type="molecule type" value="Genomic_DNA"/>
</dbReference>
<comment type="caution">
    <text evidence="3">The sequence shown here is derived from an EMBL/GenBank/DDBJ whole genome shotgun (WGS) entry which is preliminary data.</text>
</comment>
<feature type="compositionally biased region" description="Low complexity" evidence="2">
    <location>
        <begin position="13"/>
        <end position="37"/>
    </location>
</feature>
<dbReference type="OrthoDB" id="6252103at2759"/>
<dbReference type="Pfam" id="PF00400">
    <property type="entry name" value="WD40"/>
    <property type="match status" value="2"/>
</dbReference>
<feature type="region of interest" description="Disordered" evidence="2">
    <location>
        <begin position="94"/>
        <end position="144"/>
    </location>
</feature>
<feature type="compositionally biased region" description="Polar residues" evidence="2">
    <location>
        <begin position="906"/>
        <end position="921"/>
    </location>
</feature>
<feature type="compositionally biased region" description="Low complexity" evidence="2">
    <location>
        <begin position="1047"/>
        <end position="1060"/>
    </location>
</feature>
<protein>
    <submittedName>
        <fullName evidence="3">Uncharacterized protein</fullName>
    </submittedName>
</protein>
<dbReference type="SMART" id="SM00320">
    <property type="entry name" value="WD40"/>
    <property type="match status" value="8"/>
</dbReference>
<dbReference type="SUPFAM" id="SSF50978">
    <property type="entry name" value="WD40 repeat-like"/>
    <property type="match status" value="2"/>
</dbReference>
<reference evidence="3 4" key="1">
    <citation type="submission" date="2019-06" db="EMBL/GenBank/DDBJ databases">
        <title>Draft genome sequence of the filamentous fungus Phialemoniopsis curvata isolated from diesel fuel.</title>
        <authorList>
            <person name="Varaljay V.A."/>
            <person name="Lyon W.J."/>
            <person name="Crouch A.L."/>
            <person name="Drake C.E."/>
            <person name="Hollomon J.M."/>
            <person name="Nadeau L.J."/>
            <person name="Nunn H.S."/>
            <person name="Stevenson B.S."/>
            <person name="Bojanowski C.L."/>
            <person name="Crookes-Goodson W.J."/>
        </authorList>
    </citation>
    <scope>NUCLEOTIDE SEQUENCE [LARGE SCALE GENOMIC DNA]</scope>
    <source>
        <strain evidence="3 4">D216</strain>
    </source>
</reference>
<feature type="region of interest" description="Disordered" evidence="2">
    <location>
        <begin position="1"/>
        <end position="38"/>
    </location>
</feature>
<feature type="repeat" description="WD" evidence="1">
    <location>
        <begin position="727"/>
        <end position="764"/>
    </location>
</feature>
<evidence type="ECO:0000313" key="4">
    <source>
        <dbReference type="Proteomes" id="UP000319257"/>
    </source>
</evidence>
<keyword evidence="1" id="KW-0853">WD repeat</keyword>
<dbReference type="InterPro" id="IPR052779">
    <property type="entry name" value="WDR62"/>
</dbReference>
<name>A0A507B338_9PEZI</name>
<dbReference type="InterPro" id="IPR036322">
    <property type="entry name" value="WD40_repeat_dom_sf"/>
</dbReference>
<feature type="compositionally biased region" description="Low complexity" evidence="2">
    <location>
        <begin position="884"/>
        <end position="895"/>
    </location>
</feature>
<proteinExistence type="predicted"/>
<evidence type="ECO:0000256" key="2">
    <source>
        <dbReference type="SAM" id="MobiDB-lite"/>
    </source>
</evidence>
<evidence type="ECO:0000313" key="3">
    <source>
        <dbReference type="EMBL" id="TPX13144.1"/>
    </source>
</evidence>
<dbReference type="GeneID" id="41973791"/>
<sequence length="1060" mass="114449">MAATPSNRLRLTPSNSPFFPRPSRSPVRGRPSSDPSRLSLKRVIGTTCSSATGFDIVQSSFAYIAGGAVVVVDIQGDQYSQRFFRARPTAQPLYTVSPVPHAPSTPNSTPKANDSRNRTPGPRESQYGPIDWSESPTSSKTWTQRERIKAATCLSLSRDGRFLAVGETGYAPRVLIFNLQDNSSDIPLVSISEHTFGVNAVAWSPDGRYLASLGHANDGFLYIWKIDARTGAAKLLQQSRCTSYVRGMTWLGSSLVTFGVRHIKVWRVEEIQSTSPVKHKFTGDGSFPSPSAQKTLPGRNILLGSLLEATFTAAVALDRHKALVCSEHGDVCLLDDTNKQMKLIRVRNMGFPIHCASVRKGLAYVGGTFGNLATLRVDDLLCYKEDCLVDANQPRHGLLAMGFLTSHLVTVDANRSIDIWDAEHIPGGNTSHRVHMPIPGQSEPLMGVQSLPNANARGAAFYTWSESGRVITWDMEGKIKSTLDVPIDQLASATELDPVNQLSIVRATENLKLFVAADKLGVLRVIDSDTNECLLDTKAHTYDCQYISIFENDDTLLMATCGRDRTAQLFHRLPNGSFEHVQTLEFAARVVQVLIPSADRIITCSLDRTLQIHDIITKEDEPEAIAAVPSRVITLKASPTSMVVASDGKSVFVSTLDRSVCQYELSSGRQLNAFKCTDESGAESVVLDSLVFGDTCTDEPTFLLGISNTDKSVRIYDAHTGGFLDREWGHTEAINGVTLVDDEDRGRKVVSVGSDGTIMIWGLDLGDPAAGSMSRDPSPAKEPSATSQRPPLRRVLSKAELADFQRPSPSPGRRSPPRTLPRRTSRFNLTSTTPTVRTPISALQGTPGSIIAEGTPIRRGSAGSPANSPPLPGPDSPKSRVVTRRPSLPALRTTPPAAPGARKKSSATNLRGSYTSGNATGTGFGSLSMATEQTCRQLRTYRKRLATSEGPIAPDLLAELDQELRLTAAALGDRAVRSKAMSDEINGLLDEKLERLILMLDEKWRLPPDSGVGVNGKPGSASSSIRAKKRRDGDDSSSLEGGDRPPSAGESSASASTQSG</sequence>
<evidence type="ECO:0000256" key="1">
    <source>
        <dbReference type="PROSITE-ProRule" id="PRU00221"/>
    </source>
</evidence>
<gene>
    <name evidence="3" type="ORF">E0L32_006344</name>
</gene>
<feature type="region of interest" description="Disordered" evidence="2">
    <location>
        <begin position="1006"/>
        <end position="1060"/>
    </location>
</feature>
<dbReference type="PANTHER" id="PTHR45589">
    <property type="entry name" value="WD REPEAT DOMAIN 62, ISOFORM G"/>
    <property type="match status" value="1"/>
</dbReference>
<dbReference type="InterPro" id="IPR001680">
    <property type="entry name" value="WD40_rpt"/>
</dbReference>
<feature type="region of interest" description="Disordered" evidence="2">
    <location>
        <begin position="769"/>
        <end position="926"/>
    </location>
</feature>
<dbReference type="PANTHER" id="PTHR45589:SF1">
    <property type="entry name" value="WD REPEAT DOMAIN 62, ISOFORM G"/>
    <property type="match status" value="1"/>
</dbReference>
<dbReference type="InterPro" id="IPR015943">
    <property type="entry name" value="WD40/YVTN_repeat-like_dom_sf"/>
</dbReference>
<dbReference type="InParanoid" id="A0A507B338"/>
<dbReference type="RefSeq" id="XP_030994855.1">
    <property type="nucleotide sequence ID" value="XM_031140966.1"/>
</dbReference>
<dbReference type="AlphaFoldDB" id="A0A507B338"/>
<dbReference type="Gene3D" id="2.130.10.10">
    <property type="entry name" value="YVTN repeat-like/Quinoprotein amine dehydrogenase"/>
    <property type="match status" value="3"/>
</dbReference>